<sequence>MSWIRITEAWSWKPNPQTTIDYPPGEYNVPRSCATMAVASGKAVRLRKTNKDVGVEAADGEEA</sequence>
<gene>
    <name evidence="1" type="ORF">ACFPOD_04905</name>
</gene>
<name>A0ABW0T4Y3_9HYPH</name>
<proteinExistence type="predicted"/>
<reference evidence="2" key="1">
    <citation type="journal article" date="2019" name="Int. J. Syst. Evol. Microbiol.">
        <title>The Global Catalogue of Microorganisms (GCM) 10K type strain sequencing project: providing services to taxonomists for standard genome sequencing and annotation.</title>
        <authorList>
            <consortium name="The Broad Institute Genomics Platform"/>
            <consortium name="The Broad Institute Genome Sequencing Center for Infectious Disease"/>
            <person name="Wu L."/>
            <person name="Ma J."/>
        </authorList>
    </citation>
    <scope>NUCLEOTIDE SEQUENCE [LARGE SCALE GENOMIC DNA]</scope>
    <source>
        <strain evidence="2">JCM 3366</strain>
    </source>
</reference>
<accession>A0ABW0T4Y3</accession>
<protein>
    <submittedName>
        <fullName evidence="1">Uncharacterized protein</fullName>
    </submittedName>
</protein>
<evidence type="ECO:0000313" key="2">
    <source>
        <dbReference type="Proteomes" id="UP001596107"/>
    </source>
</evidence>
<dbReference type="RefSeq" id="WP_223019766.1">
    <property type="nucleotide sequence ID" value="NZ_CP078143.1"/>
</dbReference>
<organism evidence="1 2">
    <name type="scientific">Nitratireductor kimnyeongensis</name>
    <dbReference type="NCBI Taxonomy" id="430679"/>
    <lineage>
        <taxon>Bacteria</taxon>
        <taxon>Pseudomonadati</taxon>
        <taxon>Pseudomonadota</taxon>
        <taxon>Alphaproteobacteria</taxon>
        <taxon>Hyphomicrobiales</taxon>
        <taxon>Phyllobacteriaceae</taxon>
        <taxon>Nitratireductor</taxon>
    </lineage>
</organism>
<evidence type="ECO:0000313" key="1">
    <source>
        <dbReference type="EMBL" id="MFC5584441.1"/>
    </source>
</evidence>
<dbReference type="Proteomes" id="UP001596107">
    <property type="component" value="Unassembled WGS sequence"/>
</dbReference>
<dbReference type="EMBL" id="JBHSNB010000001">
    <property type="protein sequence ID" value="MFC5584441.1"/>
    <property type="molecule type" value="Genomic_DNA"/>
</dbReference>
<comment type="caution">
    <text evidence="1">The sequence shown here is derived from an EMBL/GenBank/DDBJ whole genome shotgun (WGS) entry which is preliminary data.</text>
</comment>
<keyword evidence="2" id="KW-1185">Reference proteome</keyword>